<gene>
    <name evidence="2" type="ORF">R1flu_008762</name>
    <name evidence="3" type="ORF">R1flu_014312</name>
</gene>
<feature type="compositionally biased region" description="Polar residues" evidence="1">
    <location>
        <begin position="62"/>
        <end position="71"/>
    </location>
</feature>
<dbReference type="EMBL" id="JBHFFA010000135">
    <property type="protein sequence ID" value="KAL2603000.1"/>
    <property type="molecule type" value="Genomic_DNA"/>
</dbReference>
<feature type="region of interest" description="Disordered" evidence="1">
    <location>
        <begin position="35"/>
        <end position="81"/>
    </location>
</feature>
<comment type="caution">
    <text evidence="2">The sequence shown here is derived from an EMBL/GenBank/DDBJ whole genome shotgun (WGS) entry which is preliminary data.</text>
</comment>
<dbReference type="AlphaFoldDB" id="A0ABD1XEM8"/>
<protein>
    <submittedName>
        <fullName evidence="2">Uncharacterized protein</fullName>
    </submittedName>
</protein>
<evidence type="ECO:0000313" key="4">
    <source>
        <dbReference type="Proteomes" id="UP001605036"/>
    </source>
</evidence>
<evidence type="ECO:0000313" key="3">
    <source>
        <dbReference type="EMBL" id="KAL2629626.1"/>
    </source>
</evidence>
<evidence type="ECO:0000313" key="2">
    <source>
        <dbReference type="EMBL" id="KAL2603000.1"/>
    </source>
</evidence>
<evidence type="ECO:0000256" key="1">
    <source>
        <dbReference type="SAM" id="MobiDB-lite"/>
    </source>
</evidence>
<feature type="region of interest" description="Disordered" evidence="1">
    <location>
        <begin position="1"/>
        <end position="23"/>
    </location>
</feature>
<reference evidence="2 4" key="1">
    <citation type="submission" date="2024-09" db="EMBL/GenBank/DDBJ databases">
        <title>Chromosome-scale assembly of Riccia fluitans.</title>
        <authorList>
            <person name="Paukszto L."/>
            <person name="Sawicki J."/>
            <person name="Karawczyk K."/>
            <person name="Piernik-Szablinska J."/>
            <person name="Szczecinska M."/>
            <person name="Mazdziarz M."/>
        </authorList>
    </citation>
    <scope>NUCLEOTIDE SEQUENCE [LARGE SCALE GENOMIC DNA]</scope>
    <source>
        <strain evidence="2">Rf_01</strain>
        <tissue evidence="2">Aerial parts of the thallus</tissue>
    </source>
</reference>
<organism evidence="2 4">
    <name type="scientific">Riccia fluitans</name>
    <dbReference type="NCBI Taxonomy" id="41844"/>
    <lineage>
        <taxon>Eukaryota</taxon>
        <taxon>Viridiplantae</taxon>
        <taxon>Streptophyta</taxon>
        <taxon>Embryophyta</taxon>
        <taxon>Marchantiophyta</taxon>
        <taxon>Marchantiopsida</taxon>
        <taxon>Marchantiidae</taxon>
        <taxon>Marchantiales</taxon>
        <taxon>Ricciaceae</taxon>
        <taxon>Riccia</taxon>
    </lineage>
</organism>
<keyword evidence="4" id="KW-1185">Reference proteome</keyword>
<dbReference type="EMBL" id="JBHFFA010000004">
    <property type="protein sequence ID" value="KAL2629626.1"/>
    <property type="molecule type" value="Genomic_DNA"/>
</dbReference>
<sequence length="81" mass="9051">MITRRQRHNLAKGLRRKKEGVSRIASADVSLAVGKDLGNNRRQRAPAVCKETSDSQVEKESNGSQSANGQIEENERRSEFI</sequence>
<feature type="compositionally biased region" description="Basic residues" evidence="1">
    <location>
        <begin position="1"/>
        <end position="18"/>
    </location>
</feature>
<proteinExistence type="predicted"/>
<accession>A0ABD1XEM8</accession>
<dbReference type="Proteomes" id="UP001605036">
    <property type="component" value="Unassembled WGS sequence"/>
</dbReference>
<feature type="compositionally biased region" description="Basic and acidic residues" evidence="1">
    <location>
        <begin position="51"/>
        <end position="61"/>
    </location>
</feature>
<name>A0ABD1XEM8_9MARC</name>